<organism evidence="9 10">
    <name type="scientific">Hymenobacter roseosalivarius DSM 11622</name>
    <dbReference type="NCBI Taxonomy" id="645990"/>
    <lineage>
        <taxon>Bacteria</taxon>
        <taxon>Pseudomonadati</taxon>
        <taxon>Bacteroidota</taxon>
        <taxon>Cytophagia</taxon>
        <taxon>Cytophagales</taxon>
        <taxon>Hymenobacteraceae</taxon>
        <taxon>Hymenobacter</taxon>
    </lineage>
</organism>
<gene>
    <name evidence="9" type="ORF">SAMN00120144_1377</name>
</gene>
<proteinExistence type="inferred from homology"/>
<dbReference type="RefSeq" id="WP_084444097.1">
    <property type="nucleotide sequence ID" value="NZ_FWWW01000048.1"/>
</dbReference>
<feature type="signal peptide" evidence="7">
    <location>
        <begin position="1"/>
        <end position="26"/>
    </location>
</feature>
<dbReference type="OrthoDB" id="9814548at2"/>
<dbReference type="PANTHER" id="PTHR43811:SF19">
    <property type="entry name" value="39 KDA FK506-BINDING NUCLEAR PROTEIN"/>
    <property type="match status" value="1"/>
</dbReference>
<dbReference type="Gene3D" id="3.10.50.40">
    <property type="match status" value="1"/>
</dbReference>
<dbReference type="GO" id="GO:0003755">
    <property type="term" value="F:peptidyl-prolyl cis-trans isomerase activity"/>
    <property type="evidence" value="ECO:0007669"/>
    <property type="project" value="UniProtKB-UniRule"/>
</dbReference>
<evidence type="ECO:0000256" key="7">
    <source>
        <dbReference type="SAM" id="SignalP"/>
    </source>
</evidence>
<dbReference type="FunFam" id="3.10.50.40:FF:000006">
    <property type="entry name" value="Peptidyl-prolyl cis-trans isomerase"/>
    <property type="match status" value="1"/>
</dbReference>
<keyword evidence="10" id="KW-1185">Reference proteome</keyword>
<sequence length="164" mass="17644">MIQLLKRSILSRLAVFLLASVPLLTACEKETDYVKKDEKIIQEYIAQNTIVGAQRQESGLYYVPTVEGTGAKAKPGQTVSVHYVGTLLNGQEFDNSVKRGKPIEFQLGVRQVIAGWDEGIALMNQGGKATLLIPSSLGYGANGAGGVIPPNAVLRFDVELVSVK</sequence>
<dbReference type="InterPro" id="IPR046357">
    <property type="entry name" value="PPIase_dom_sf"/>
</dbReference>
<reference evidence="9 10" key="1">
    <citation type="submission" date="2017-04" db="EMBL/GenBank/DDBJ databases">
        <authorList>
            <person name="Afonso C.L."/>
            <person name="Miller P.J."/>
            <person name="Scott M.A."/>
            <person name="Spackman E."/>
            <person name="Goraichik I."/>
            <person name="Dimitrov K.M."/>
            <person name="Suarez D.L."/>
            <person name="Swayne D.E."/>
        </authorList>
    </citation>
    <scope>NUCLEOTIDE SEQUENCE [LARGE SCALE GENOMIC DNA]</scope>
    <source>
        <strain evidence="9 10">DSM 11622</strain>
    </source>
</reference>
<dbReference type="AlphaFoldDB" id="A0A1W1V2W3"/>
<evidence type="ECO:0000256" key="5">
    <source>
        <dbReference type="PROSITE-ProRule" id="PRU00277"/>
    </source>
</evidence>
<dbReference type="PROSITE" id="PS51257">
    <property type="entry name" value="PROKAR_LIPOPROTEIN"/>
    <property type="match status" value="1"/>
</dbReference>
<dbReference type="PROSITE" id="PS50059">
    <property type="entry name" value="FKBP_PPIASE"/>
    <property type="match status" value="1"/>
</dbReference>
<evidence type="ECO:0000256" key="6">
    <source>
        <dbReference type="RuleBase" id="RU003915"/>
    </source>
</evidence>
<evidence type="ECO:0000256" key="2">
    <source>
        <dbReference type="ARBA" id="ARBA00006577"/>
    </source>
</evidence>
<evidence type="ECO:0000256" key="3">
    <source>
        <dbReference type="ARBA" id="ARBA00023110"/>
    </source>
</evidence>
<evidence type="ECO:0000256" key="1">
    <source>
        <dbReference type="ARBA" id="ARBA00000971"/>
    </source>
</evidence>
<evidence type="ECO:0000256" key="4">
    <source>
        <dbReference type="ARBA" id="ARBA00023235"/>
    </source>
</evidence>
<dbReference type="Proteomes" id="UP000192266">
    <property type="component" value="Unassembled WGS sequence"/>
</dbReference>
<evidence type="ECO:0000313" key="10">
    <source>
        <dbReference type="Proteomes" id="UP000192266"/>
    </source>
</evidence>
<dbReference type="EC" id="5.2.1.8" evidence="6"/>
<comment type="similarity">
    <text evidence="2 6">Belongs to the FKBP-type PPIase family.</text>
</comment>
<name>A0A1W1V2W3_9BACT</name>
<protein>
    <recommendedName>
        <fullName evidence="6">Peptidyl-prolyl cis-trans isomerase</fullName>
        <ecNumber evidence="6">5.2.1.8</ecNumber>
    </recommendedName>
</protein>
<accession>A0A1W1V2W3</accession>
<evidence type="ECO:0000313" key="9">
    <source>
        <dbReference type="EMBL" id="SMB87616.1"/>
    </source>
</evidence>
<evidence type="ECO:0000259" key="8">
    <source>
        <dbReference type="PROSITE" id="PS50059"/>
    </source>
</evidence>
<dbReference type="PANTHER" id="PTHR43811">
    <property type="entry name" value="FKBP-TYPE PEPTIDYL-PROLYL CIS-TRANS ISOMERASE FKPA"/>
    <property type="match status" value="1"/>
</dbReference>
<keyword evidence="4 5" id="KW-0413">Isomerase</keyword>
<feature type="chain" id="PRO_5010716226" description="Peptidyl-prolyl cis-trans isomerase" evidence="7">
    <location>
        <begin position="27"/>
        <end position="164"/>
    </location>
</feature>
<keyword evidence="3 5" id="KW-0697">Rotamase</keyword>
<comment type="catalytic activity">
    <reaction evidence="1 5 6">
        <text>[protein]-peptidylproline (omega=180) = [protein]-peptidylproline (omega=0)</text>
        <dbReference type="Rhea" id="RHEA:16237"/>
        <dbReference type="Rhea" id="RHEA-COMP:10747"/>
        <dbReference type="Rhea" id="RHEA-COMP:10748"/>
        <dbReference type="ChEBI" id="CHEBI:83833"/>
        <dbReference type="ChEBI" id="CHEBI:83834"/>
        <dbReference type="EC" id="5.2.1.8"/>
    </reaction>
</comment>
<feature type="domain" description="PPIase FKBP-type" evidence="8">
    <location>
        <begin position="76"/>
        <end position="164"/>
    </location>
</feature>
<dbReference type="EMBL" id="FWWW01000048">
    <property type="protein sequence ID" value="SMB87616.1"/>
    <property type="molecule type" value="Genomic_DNA"/>
</dbReference>
<dbReference type="STRING" id="645990.SAMN00120144_1377"/>
<keyword evidence="7" id="KW-0732">Signal</keyword>
<dbReference type="SUPFAM" id="SSF54534">
    <property type="entry name" value="FKBP-like"/>
    <property type="match status" value="1"/>
</dbReference>
<dbReference type="Pfam" id="PF00254">
    <property type="entry name" value="FKBP_C"/>
    <property type="match status" value="1"/>
</dbReference>
<dbReference type="InterPro" id="IPR001179">
    <property type="entry name" value="PPIase_FKBP_dom"/>
</dbReference>